<keyword evidence="2" id="KW-1185">Reference proteome</keyword>
<dbReference type="RefSeq" id="WP_143065670.1">
    <property type="nucleotide sequence ID" value="NZ_FOEI01000009.1"/>
</dbReference>
<dbReference type="OrthoDB" id="894042at2"/>
<proteinExistence type="predicted"/>
<accession>A0A1H9E437</accession>
<dbReference type="AlphaFoldDB" id="A0A1H9E437"/>
<dbReference type="EMBL" id="FOEI01000009">
    <property type="protein sequence ID" value="SEQ19688.1"/>
    <property type="molecule type" value="Genomic_DNA"/>
</dbReference>
<gene>
    <name evidence="1" type="ORF">SAMN05444005_10944</name>
</gene>
<evidence type="ECO:0000313" key="2">
    <source>
        <dbReference type="Proteomes" id="UP000198648"/>
    </source>
</evidence>
<protein>
    <submittedName>
        <fullName evidence="1">Uncharacterized protein</fullName>
    </submittedName>
</protein>
<dbReference type="Proteomes" id="UP000198648">
    <property type="component" value="Unassembled WGS sequence"/>
</dbReference>
<reference evidence="1 2" key="1">
    <citation type="submission" date="2016-10" db="EMBL/GenBank/DDBJ databases">
        <authorList>
            <person name="de Groot N.N."/>
        </authorList>
    </citation>
    <scope>NUCLEOTIDE SEQUENCE [LARGE SCALE GENOMIC DNA]</scope>
    <source>
        <strain evidence="1 2">DSM 27078</strain>
    </source>
</reference>
<evidence type="ECO:0000313" key="1">
    <source>
        <dbReference type="EMBL" id="SEQ19688.1"/>
    </source>
</evidence>
<organism evidence="1 2">
    <name type="scientific">Flavobacterium urocaniciphilum</name>
    <dbReference type="NCBI Taxonomy" id="1299341"/>
    <lineage>
        <taxon>Bacteria</taxon>
        <taxon>Pseudomonadati</taxon>
        <taxon>Bacteroidota</taxon>
        <taxon>Flavobacteriia</taxon>
        <taxon>Flavobacteriales</taxon>
        <taxon>Flavobacteriaceae</taxon>
        <taxon>Flavobacterium</taxon>
    </lineage>
</organism>
<name>A0A1H9E437_9FLAO</name>
<sequence length="127" mass="15010">MKKYLSILFLVFYLFSMTEVHQLLKTPLLVDHYLEHKNENKELSLLSFLEMHYLNGNHIDADHDKDIQLPFKNFQDNHPNVVLALPEQIVFFQPQITLDDELVPNFNKSQIFISSFLTNIWQPPKIA</sequence>
<dbReference type="STRING" id="1299341.SAMN05444005_10944"/>